<organism evidence="1 2">
    <name type="scientific">Hirschia baltica (strain ATCC 49814 / DSM 5838 / IFAM 1418)</name>
    <dbReference type="NCBI Taxonomy" id="582402"/>
    <lineage>
        <taxon>Bacteria</taxon>
        <taxon>Pseudomonadati</taxon>
        <taxon>Pseudomonadota</taxon>
        <taxon>Alphaproteobacteria</taxon>
        <taxon>Hyphomonadales</taxon>
        <taxon>Hyphomonadaceae</taxon>
        <taxon>Hirschia</taxon>
    </lineage>
</organism>
<dbReference type="EMBL" id="CP001678">
    <property type="protein sequence ID" value="ACT58762.1"/>
    <property type="molecule type" value="Genomic_DNA"/>
</dbReference>
<dbReference type="OrthoDB" id="9798250at2"/>
<proteinExistence type="predicted"/>
<dbReference type="RefSeq" id="WP_015826912.1">
    <property type="nucleotide sequence ID" value="NC_012982.1"/>
</dbReference>
<dbReference type="AlphaFoldDB" id="C6XRD0"/>
<dbReference type="Gene3D" id="3.90.550.10">
    <property type="entry name" value="Spore Coat Polysaccharide Biosynthesis Protein SpsA, Chain A"/>
    <property type="match status" value="1"/>
</dbReference>
<name>C6XRD0_HIRBI</name>
<dbReference type="InterPro" id="IPR029044">
    <property type="entry name" value="Nucleotide-diphossugar_trans"/>
</dbReference>
<keyword evidence="2" id="KW-1185">Reference proteome</keyword>
<gene>
    <name evidence="1" type="ordered locus">Hbal_1068</name>
</gene>
<dbReference type="KEGG" id="hba:Hbal_1068"/>
<evidence type="ECO:0000313" key="1">
    <source>
        <dbReference type="EMBL" id="ACT58762.1"/>
    </source>
</evidence>
<accession>C6XRD0</accession>
<dbReference type="eggNOG" id="COG3222">
    <property type="taxonomic scope" value="Bacteria"/>
</dbReference>
<dbReference type="PANTHER" id="PTHR36529:SF1">
    <property type="entry name" value="GLYCOSYLTRANSFERASE"/>
    <property type="match status" value="1"/>
</dbReference>
<dbReference type="HOGENOM" id="CLU_075662_2_0_5"/>
<dbReference type="STRING" id="582402.Hbal_1068"/>
<evidence type="ECO:0000313" key="2">
    <source>
        <dbReference type="Proteomes" id="UP000002745"/>
    </source>
</evidence>
<protein>
    <recommendedName>
        <fullName evidence="3">Glycosyltransferase</fullName>
    </recommendedName>
</protein>
<sequence length="201" mass="22370">MQSTLLIFAKPPRMGLAKTRLATAIGPTHAQRINRYCHSQTMQAARSSRWKSYLCIAPDKDIHAPTGNLWPSNFVRQAQGKGDLGQRLSLAFRSAPKGPVIVIGTDAPDICKSDIHFAFNSLKKHDAVFGPADDGGFWLFGASTQLRRQALHFNPVRWSSQYALDDMRQTLPNGTQTKLLHSLIDIDDLDSLKKWSANSKQ</sequence>
<dbReference type="Proteomes" id="UP000002745">
    <property type="component" value="Chromosome"/>
</dbReference>
<dbReference type="Pfam" id="PF09837">
    <property type="entry name" value="DUF2064"/>
    <property type="match status" value="1"/>
</dbReference>
<dbReference type="SUPFAM" id="SSF53448">
    <property type="entry name" value="Nucleotide-diphospho-sugar transferases"/>
    <property type="match status" value="1"/>
</dbReference>
<evidence type="ECO:0008006" key="3">
    <source>
        <dbReference type="Google" id="ProtNLM"/>
    </source>
</evidence>
<dbReference type="NCBIfam" id="TIGR04282">
    <property type="entry name" value="glyco_like_cofC"/>
    <property type="match status" value="1"/>
</dbReference>
<dbReference type="PANTHER" id="PTHR36529">
    <property type="entry name" value="SLL1095 PROTEIN"/>
    <property type="match status" value="1"/>
</dbReference>
<dbReference type="InterPro" id="IPR018641">
    <property type="entry name" value="Trfase_1_rSAM/seldom-assoc"/>
</dbReference>
<reference evidence="2" key="1">
    <citation type="journal article" date="2011" name="J. Bacteriol.">
        <title>Genome sequences of eight morphologically diverse alphaproteobacteria.</title>
        <authorList>
            <consortium name="US DOE Joint Genome Institute"/>
            <person name="Brown P.J."/>
            <person name="Kysela D.T."/>
            <person name="Buechlein A."/>
            <person name="Hemmerich C."/>
            <person name="Brun Y.V."/>
        </authorList>
    </citation>
    <scope>NUCLEOTIDE SEQUENCE [LARGE SCALE GENOMIC DNA]</scope>
    <source>
        <strain evidence="2">ATCC 49814 / DSM 5838 / IFAM 1418</strain>
    </source>
</reference>